<dbReference type="InterPro" id="IPR035979">
    <property type="entry name" value="RBD_domain_sf"/>
</dbReference>
<dbReference type="GO" id="GO:0005737">
    <property type="term" value="C:cytoplasm"/>
    <property type="evidence" value="ECO:0007669"/>
    <property type="project" value="UniProtKB-ARBA"/>
</dbReference>
<feature type="compositionally biased region" description="Low complexity" evidence="5">
    <location>
        <begin position="260"/>
        <end position="269"/>
    </location>
</feature>
<evidence type="ECO:0000256" key="3">
    <source>
        <dbReference type="ARBA" id="ARBA00022833"/>
    </source>
</evidence>
<dbReference type="InterPro" id="IPR002999">
    <property type="entry name" value="Tudor"/>
</dbReference>
<dbReference type="PROSITE" id="PS50865">
    <property type="entry name" value="ZF_MYND_2"/>
    <property type="match status" value="1"/>
</dbReference>
<dbReference type="FunFam" id="2.30.30.140:FF:000018">
    <property type="entry name" value="Serine/threonine-protein kinase 31"/>
    <property type="match status" value="3"/>
</dbReference>
<dbReference type="EMBL" id="CAXIEN010000124">
    <property type="protein sequence ID" value="CAL1279714.1"/>
    <property type="molecule type" value="Genomic_DNA"/>
</dbReference>
<accession>A0AAV2A748</accession>
<feature type="compositionally biased region" description="Low complexity" evidence="5">
    <location>
        <begin position="289"/>
        <end position="301"/>
    </location>
</feature>
<evidence type="ECO:0000256" key="5">
    <source>
        <dbReference type="SAM" id="MobiDB-lite"/>
    </source>
</evidence>
<dbReference type="Pfam" id="PF01753">
    <property type="entry name" value="zf-MYND"/>
    <property type="match status" value="1"/>
</dbReference>
<evidence type="ECO:0008006" key="10">
    <source>
        <dbReference type="Google" id="ProtNLM"/>
    </source>
</evidence>
<feature type="domain" description="MYND-type" evidence="7">
    <location>
        <begin position="208"/>
        <end position="243"/>
    </location>
</feature>
<keyword evidence="2 4" id="KW-0863">Zinc-finger</keyword>
<dbReference type="InterPro" id="IPR035437">
    <property type="entry name" value="SNase_OB-fold_sf"/>
</dbReference>
<feature type="region of interest" description="Disordered" evidence="5">
    <location>
        <begin position="259"/>
        <end position="330"/>
    </location>
</feature>
<feature type="domain" description="Tudor" evidence="6">
    <location>
        <begin position="2027"/>
        <end position="2086"/>
    </location>
</feature>
<sequence>MSFSELENWNPMADDYSCKKLNSYTDAYSLQDRKSLYIKSIPADLTEDTFLSLFSCGGKKIRSHRLYPPKPELDVTCGIVSYENESDALESKVSLNGKPPLYMKIDFSEKKKNQSSRQGIPSMNERGRGRQVDLGVSGSGRPGISGTSGSSHQAAVGRGCAFVPDALQAITVKLEGDKRTAYHNPESVDNLRESTCSPDLPALIPSLCLFCQQKGNLLCEKCRQTYCSSDCQRQDWSKHKSICKSLSATISKQNQFANDSSYMSEGSSSDNDKKVNQNIFDNPPVNIYQSSTSQSQNITSTKPRGSQASPSKRHMSGREAKSNDNGIQKKFIRANEIPKQELSLNKQYKMSVCKSCSPSNFWIHLNGSENVLYQMEKEMTSVVQKIPVKFSVGDVCCTFENGKFKRLKILELTQNSSLAEFIDYGGTSAVMSNKLYFLPQEFKKYSAQAIYCNLVDGVSQENVIWSDEEISSFEYHTKNKIFMGHVHGFIKNMYNIALMNEEGVSLYSILKASHMEEFGAFSQPKSLATTIPSVLSDLKEGAKVTVGSIQFEEDKFWGFLENGSRTKMLKELQNCLQKVETEDISLTCEEGDIAVGFSNALNQFYRCVVLKRLRNSFLVRYIDYGNTEKITKLQSLSPTLLQKKSYIICCEKPVSLSTDDMNRVFETTREVAVKSTNNMGVELSFNYKNNTIVMNCYPWYHGIAIVPLIKSHSSVSPSKSVEPKSNIKAPQFPRQKISLVSRQDSKSEVTQKLVITKDRVADKRLETSLKHDVKIVWIKDASKIYVQLIADEDAIGKLLLSINKYCNSEPYSAYSPIVDEIVCCKFSDGVWYRAQVIEKNKNLYKVFFIDYGNETEVSISDIKPLHEKFTNPKLSFCVSLYGIKNEDLNNELLDKFIKEKWSMEVKNIKNTTAEVMLYLRDVPLTELVRKKKYHSKTFLQFQELPAGISEVEICYVQADKIYIHQQKDLKNLLLLQTNIDSLVKMDVPKPEIGMVYCCLCGDGRWYRGLVKEILTKSVQIIYIDYGNEEEILLDNLKELSDDLFSHPVYCVPLIVQNLKPSDLKPEVLLSVEVVGKKGRIQLVNVLNPPQNAENPKISDLKRLYLREGINEVKFSFCENDVFYCHLKNSFTDIDILYQKLMKPELKPLNQTPTKGDLVCAKSNDGCWYRASVQSTFIKDLVKVFFIDYGNCEDVPPENIQCLPEDVLKFPVFCVPVKIRNIEKVKSKIDMNSLFSIKTVGFSDEVQLVELVLSCKTILPKLNSLKKQSLPIDKEVDVSICHVEGDVLFVHMASSKELLITLEAKLLKASEFTKLLDLPAIGDVICAKYTDGIWYRGSVEKVFIDKKSCDICFIDYGNNQVISLENMKILPTSLCTFPVLSMPVKFRSREKLQEKIQAGISVFPVRVIESSETIFVVDIVIPEENVQLASIESEMLPESPIEVMIVHKESDVFYVQKISNAEKLQEMMTDLQNPSFLKKLHHPKIDELCNVKFEDGQFYRAIIKEQFGENKFKAFFVDYGNLDVVGLENIYCIPSKYSSMPGLCTAVRFDELENTNVLNSNPLCTIKYTGVSKDNVHVVKLIPAVSSIPISSMKQSNLETGVQDITLLSFDGEFHFLCKISDSAEINEMHSILDKFEGNEISAIPKVNEVLIVKCQNRSRCRGCIKAVNETSKTCKVFLIDYGTTENVPFSDISYMPEKLSAFPIFCIKVILKDSASKALSVLVEKQYSVTVIGKNDDGVPIIDIFKRYMLSSLIQQKLALNELRNVVFYHREGDILFLQDVNDFSLIAEVQEEVKKLASSDPFVRNTIVGELLCAKSQIDGSWYRCCVEEIVSSDKCRIRFIDYGNDEVVMRDDLRSFVGELTMYPSFAIPVRIVASECAKSTVQFERVYSVIAESLENNVQLVKLILQPDSANQIPSEDTPLMDKITDSKTKEVCLKSSDDENSIVKEISTSNSLSPEVKFFYSTSDYVHFPDGEQDIIIYSVNEECSLFCAPFSPDAITANLELTSEITQYCENLESSSFNGNSLPEVDELVLAKYDVDNQWYRAVILDDSNSPFYDVIFIDYGNSERVSLDFIRKMEKDFMSLPVQTQLCSITGFTIDDKSLPNVIEELQSFGVFVNPAPLKALVSSHGEEKSVNIPVITEHLLKKKLVTAAKS</sequence>
<evidence type="ECO:0000256" key="4">
    <source>
        <dbReference type="PROSITE-ProRule" id="PRU00134"/>
    </source>
</evidence>
<feature type="domain" description="Tudor" evidence="6">
    <location>
        <begin position="1318"/>
        <end position="1376"/>
    </location>
</feature>
<dbReference type="GO" id="GO:0003676">
    <property type="term" value="F:nucleic acid binding"/>
    <property type="evidence" value="ECO:0007669"/>
    <property type="project" value="InterPro"/>
</dbReference>
<dbReference type="CDD" id="cd00590">
    <property type="entry name" value="RRM_SF"/>
    <property type="match status" value="1"/>
</dbReference>
<feature type="domain" description="Tudor" evidence="6">
    <location>
        <begin position="989"/>
        <end position="1046"/>
    </location>
</feature>
<dbReference type="PANTHER" id="PTHR22948">
    <property type="entry name" value="TUDOR DOMAIN CONTAINING PROTEIN"/>
    <property type="match status" value="1"/>
</dbReference>
<dbReference type="PANTHER" id="PTHR22948:SF72">
    <property type="entry name" value="TUDOR DOMAIN-CONTAINING PROTEIN"/>
    <property type="match status" value="1"/>
</dbReference>
<evidence type="ECO:0000259" key="7">
    <source>
        <dbReference type="PROSITE" id="PS50865"/>
    </source>
</evidence>
<dbReference type="Gene3D" id="2.40.50.90">
    <property type="match status" value="2"/>
</dbReference>
<gene>
    <name evidence="8" type="ORF">LARSCL_LOCUS10549</name>
</gene>
<keyword evidence="3" id="KW-0862">Zinc</keyword>
<proteinExistence type="predicted"/>
<organism evidence="8 9">
    <name type="scientific">Larinioides sclopetarius</name>
    <dbReference type="NCBI Taxonomy" id="280406"/>
    <lineage>
        <taxon>Eukaryota</taxon>
        <taxon>Metazoa</taxon>
        <taxon>Ecdysozoa</taxon>
        <taxon>Arthropoda</taxon>
        <taxon>Chelicerata</taxon>
        <taxon>Arachnida</taxon>
        <taxon>Araneae</taxon>
        <taxon>Araneomorphae</taxon>
        <taxon>Entelegynae</taxon>
        <taxon>Araneoidea</taxon>
        <taxon>Araneidae</taxon>
        <taxon>Larinioides</taxon>
    </lineage>
</organism>
<evidence type="ECO:0000313" key="9">
    <source>
        <dbReference type="Proteomes" id="UP001497382"/>
    </source>
</evidence>
<dbReference type="Pfam" id="PF00567">
    <property type="entry name" value="TUDOR"/>
    <property type="match status" value="10"/>
</dbReference>
<dbReference type="SUPFAM" id="SSF54928">
    <property type="entry name" value="RNA-binding domain, RBD"/>
    <property type="match status" value="1"/>
</dbReference>
<dbReference type="InterPro" id="IPR012677">
    <property type="entry name" value="Nucleotide-bd_a/b_plait_sf"/>
</dbReference>
<keyword evidence="9" id="KW-1185">Reference proteome</keyword>
<comment type="caution">
    <text evidence="8">The sequence shown here is derived from an EMBL/GenBank/DDBJ whole genome shotgun (WGS) entry which is preliminary data.</text>
</comment>
<dbReference type="PROSITE" id="PS50304">
    <property type="entry name" value="TUDOR"/>
    <property type="match status" value="9"/>
</dbReference>
<dbReference type="InterPro" id="IPR050621">
    <property type="entry name" value="Tudor_domain_containing"/>
</dbReference>
<evidence type="ECO:0000256" key="1">
    <source>
        <dbReference type="ARBA" id="ARBA00022723"/>
    </source>
</evidence>
<dbReference type="InterPro" id="IPR002893">
    <property type="entry name" value="Znf_MYND"/>
</dbReference>
<dbReference type="Gene3D" id="2.30.30.140">
    <property type="match status" value="10"/>
</dbReference>
<evidence type="ECO:0000313" key="8">
    <source>
        <dbReference type="EMBL" id="CAL1279714.1"/>
    </source>
</evidence>
<dbReference type="SUPFAM" id="SSF144232">
    <property type="entry name" value="HIT/MYND zinc finger-like"/>
    <property type="match status" value="1"/>
</dbReference>
<dbReference type="SMART" id="SM00333">
    <property type="entry name" value="TUDOR"/>
    <property type="match status" value="10"/>
</dbReference>
<feature type="domain" description="Tudor" evidence="6">
    <location>
        <begin position="1806"/>
        <end position="1865"/>
    </location>
</feature>
<reference evidence="8 9" key="1">
    <citation type="submission" date="2024-04" db="EMBL/GenBank/DDBJ databases">
        <authorList>
            <person name="Rising A."/>
            <person name="Reimegard J."/>
            <person name="Sonavane S."/>
            <person name="Akerstrom W."/>
            <person name="Nylinder S."/>
            <person name="Hedman E."/>
            <person name="Kallberg Y."/>
        </authorList>
    </citation>
    <scope>NUCLEOTIDE SEQUENCE [LARGE SCALE GENOMIC DNA]</scope>
</reference>
<evidence type="ECO:0000256" key="2">
    <source>
        <dbReference type="ARBA" id="ARBA00022771"/>
    </source>
</evidence>
<feature type="region of interest" description="Disordered" evidence="5">
    <location>
        <begin position="109"/>
        <end position="152"/>
    </location>
</feature>
<evidence type="ECO:0000259" key="6">
    <source>
        <dbReference type="PROSITE" id="PS50304"/>
    </source>
</evidence>
<feature type="domain" description="Tudor" evidence="6">
    <location>
        <begin position="1152"/>
        <end position="1209"/>
    </location>
</feature>
<keyword evidence="1" id="KW-0479">Metal-binding</keyword>
<dbReference type="Gene3D" id="6.10.140.2220">
    <property type="match status" value="1"/>
</dbReference>
<dbReference type="Proteomes" id="UP001497382">
    <property type="component" value="Unassembled WGS sequence"/>
</dbReference>
<name>A0AAV2A748_9ARAC</name>
<feature type="domain" description="Tudor" evidence="6">
    <location>
        <begin position="587"/>
        <end position="645"/>
    </location>
</feature>
<dbReference type="GO" id="GO:0008270">
    <property type="term" value="F:zinc ion binding"/>
    <property type="evidence" value="ECO:0007669"/>
    <property type="project" value="UniProtKB-KW"/>
</dbReference>
<protein>
    <recommendedName>
        <fullName evidence="10">Tudor domain-containing protein 1</fullName>
    </recommendedName>
</protein>
<feature type="domain" description="Tudor" evidence="6">
    <location>
        <begin position="389"/>
        <end position="445"/>
    </location>
</feature>
<feature type="domain" description="Tudor" evidence="6">
    <location>
        <begin position="1481"/>
        <end position="1539"/>
    </location>
</feature>
<dbReference type="SUPFAM" id="SSF63748">
    <property type="entry name" value="Tudor/PWWP/MBT"/>
    <property type="match status" value="10"/>
</dbReference>
<feature type="domain" description="Tudor" evidence="6">
    <location>
        <begin position="816"/>
        <end position="872"/>
    </location>
</feature>
<dbReference type="CDD" id="cd20379">
    <property type="entry name" value="Tudor_dTUD-like"/>
    <property type="match status" value="3"/>
</dbReference>
<dbReference type="Gene3D" id="3.30.70.330">
    <property type="match status" value="1"/>
</dbReference>